<keyword evidence="2" id="KW-1133">Transmembrane helix</keyword>
<evidence type="ECO:0000256" key="2">
    <source>
        <dbReference type="SAM" id="Phobius"/>
    </source>
</evidence>
<feature type="compositionally biased region" description="Basic and acidic residues" evidence="1">
    <location>
        <begin position="115"/>
        <end position="132"/>
    </location>
</feature>
<organism evidence="3 4">
    <name type="scientific">Microbotryum saponariae</name>
    <dbReference type="NCBI Taxonomy" id="289078"/>
    <lineage>
        <taxon>Eukaryota</taxon>
        <taxon>Fungi</taxon>
        <taxon>Dikarya</taxon>
        <taxon>Basidiomycota</taxon>
        <taxon>Pucciniomycotina</taxon>
        <taxon>Microbotryomycetes</taxon>
        <taxon>Microbotryales</taxon>
        <taxon>Microbotryaceae</taxon>
        <taxon>Microbotryum</taxon>
    </lineage>
</organism>
<keyword evidence="4" id="KW-1185">Reference proteome</keyword>
<proteinExistence type="predicted"/>
<keyword evidence="2" id="KW-0812">Transmembrane</keyword>
<dbReference type="AlphaFoldDB" id="A0A2X0N9U6"/>
<keyword evidence="2" id="KW-0472">Membrane</keyword>
<evidence type="ECO:0000313" key="4">
    <source>
        <dbReference type="Proteomes" id="UP000249723"/>
    </source>
</evidence>
<evidence type="ECO:0000313" key="3">
    <source>
        <dbReference type="EMBL" id="SDA01697.1"/>
    </source>
</evidence>
<accession>A0A2X0N9U6</accession>
<feature type="region of interest" description="Disordered" evidence="1">
    <location>
        <begin position="105"/>
        <end position="132"/>
    </location>
</feature>
<protein>
    <submittedName>
        <fullName evidence="3">BZ3500_MvSof-1268-A1-R1_Chr10-2g02896 protein</fullName>
    </submittedName>
</protein>
<name>A0A2X0N9U6_9BASI</name>
<dbReference type="Proteomes" id="UP000249723">
    <property type="component" value="Unassembled WGS sequence"/>
</dbReference>
<sequence>MRDTRTISSYLNVECLRLPAGITTVLAGLVTGFLLDALGFLADRLADLFDCIAHLLILTDTLFHEAFGATLLRDDVTALATETSALSRQEFLFYTDGEDVLPFGPNLGDAGGGHAGDRTRSRGRKDCSKERQRIRRSDASTGRLAIDVIYHSVRLLEHRPYLFLESADKLLLDIASKCRACEEVSDRML</sequence>
<feature type="transmembrane region" description="Helical" evidence="2">
    <location>
        <begin position="20"/>
        <end position="42"/>
    </location>
</feature>
<dbReference type="EMBL" id="FMWP01000117">
    <property type="protein sequence ID" value="SDA01697.1"/>
    <property type="molecule type" value="Genomic_DNA"/>
</dbReference>
<gene>
    <name evidence="3" type="ORF">BZ3500_MVSOF-1268-A1-R1_CHR10-2G02896</name>
</gene>
<evidence type="ECO:0000256" key="1">
    <source>
        <dbReference type="SAM" id="MobiDB-lite"/>
    </source>
</evidence>
<reference evidence="4" key="1">
    <citation type="submission" date="2016-10" db="EMBL/GenBank/DDBJ databases">
        <authorList>
            <person name="Jeantristanb JTB J.-T."/>
            <person name="Ricardo R."/>
        </authorList>
    </citation>
    <scope>NUCLEOTIDE SEQUENCE [LARGE SCALE GENOMIC DNA]</scope>
</reference>